<comment type="caution">
    <text evidence="2">The sequence shown here is derived from an EMBL/GenBank/DDBJ whole genome shotgun (WGS) entry which is preliminary data.</text>
</comment>
<reference evidence="2 3" key="1">
    <citation type="journal article" date="2024" name="G3 (Bethesda)">
        <title>A hybrid genome assembly of the endangered aye-aye (Daubentonia madagascariensis).</title>
        <authorList>
            <person name="Versoza C.J."/>
            <person name="Pfeifer S.P."/>
        </authorList>
    </citation>
    <scope>NUCLEOTIDE SEQUENCE [LARGE SCALE GENOMIC DNA]</scope>
    <source>
        <strain evidence="2">6821</strain>
    </source>
</reference>
<organism evidence="2 3">
    <name type="scientific">Daubentonia madagascariensis</name>
    <name type="common">Aye-aye</name>
    <name type="synonym">Sciurus madagascariensis</name>
    <dbReference type="NCBI Taxonomy" id="31869"/>
    <lineage>
        <taxon>Eukaryota</taxon>
        <taxon>Metazoa</taxon>
        <taxon>Chordata</taxon>
        <taxon>Craniata</taxon>
        <taxon>Vertebrata</taxon>
        <taxon>Euteleostomi</taxon>
        <taxon>Mammalia</taxon>
        <taxon>Eutheria</taxon>
        <taxon>Euarchontoglires</taxon>
        <taxon>Primates</taxon>
        <taxon>Strepsirrhini</taxon>
        <taxon>Chiromyiformes</taxon>
        <taxon>Daubentoniidae</taxon>
        <taxon>Daubentonia</taxon>
    </lineage>
</organism>
<sequence>VFRLGKDSQSLIASCQPSYFPLQRHKVKSGKKPASEAMTPRAPRGLKDAAPKEEADILSQEEEQENKKVQKEIAAYSSEAPPSGEQGAKAQGLGPPTTEEALAKLGP</sequence>
<dbReference type="Proteomes" id="UP001610411">
    <property type="component" value="Unassembled WGS sequence"/>
</dbReference>
<feature type="compositionally biased region" description="Basic and acidic residues" evidence="1">
    <location>
        <begin position="45"/>
        <end position="55"/>
    </location>
</feature>
<evidence type="ECO:0000313" key="2">
    <source>
        <dbReference type="EMBL" id="KAL2775511.1"/>
    </source>
</evidence>
<name>A0ABD2E8Z4_DAUMA</name>
<dbReference type="AlphaFoldDB" id="A0ABD2E8Z4"/>
<proteinExistence type="predicted"/>
<gene>
    <name evidence="2" type="ORF">WCI35_013457</name>
</gene>
<keyword evidence="3" id="KW-1185">Reference proteome</keyword>
<dbReference type="EMBL" id="JBFSEQ010000005">
    <property type="protein sequence ID" value="KAL2775511.1"/>
    <property type="molecule type" value="Genomic_DNA"/>
</dbReference>
<feature type="region of interest" description="Disordered" evidence="1">
    <location>
        <begin position="24"/>
        <end position="107"/>
    </location>
</feature>
<evidence type="ECO:0000256" key="1">
    <source>
        <dbReference type="SAM" id="MobiDB-lite"/>
    </source>
</evidence>
<evidence type="ECO:0000313" key="3">
    <source>
        <dbReference type="Proteomes" id="UP001610411"/>
    </source>
</evidence>
<feature type="non-terminal residue" evidence="2">
    <location>
        <position position="107"/>
    </location>
</feature>
<feature type="non-terminal residue" evidence="2">
    <location>
        <position position="1"/>
    </location>
</feature>
<accession>A0ABD2E8Z4</accession>
<protein>
    <submittedName>
        <fullName evidence="2">Uncharacterized protein</fullName>
    </submittedName>
</protein>